<dbReference type="Proteomes" id="UP000256373">
    <property type="component" value="Unassembled WGS sequence"/>
</dbReference>
<evidence type="ECO:0000313" key="1">
    <source>
        <dbReference type="EMBL" id="REA60880.1"/>
    </source>
</evidence>
<accession>A0A3D8YAP6</accession>
<evidence type="ECO:0008006" key="3">
    <source>
        <dbReference type="Google" id="ProtNLM"/>
    </source>
</evidence>
<dbReference type="EMBL" id="QNUL01000009">
    <property type="protein sequence ID" value="REA60880.1"/>
    <property type="molecule type" value="Genomic_DNA"/>
</dbReference>
<name>A0A3D8YAP6_9BACT</name>
<gene>
    <name evidence="1" type="ORF">DSL64_13335</name>
</gene>
<protein>
    <recommendedName>
        <fullName evidence="3">DUF306 domain-containing protein</fullName>
    </recommendedName>
</protein>
<proteinExistence type="predicted"/>
<comment type="caution">
    <text evidence="1">The sequence shown here is derived from an EMBL/GenBank/DDBJ whole genome shotgun (WGS) entry which is preliminary data.</text>
</comment>
<dbReference type="AlphaFoldDB" id="A0A3D8YAP6"/>
<dbReference type="PROSITE" id="PS51257">
    <property type="entry name" value="PROKAR_LIPOPROTEIN"/>
    <property type="match status" value="1"/>
</dbReference>
<dbReference type="RefSeq" id="WP_115831402.1">
    <property type="nucleotide sequence ID" value="NZ_QNUL01000009.1"/>
</dbReference>
<reference evidence="1 2" key="1">
    <citation type="submission" date="2018-07" db="EMBL/GenBank/DDBJ databases">
        <title>Dyadobacter roseus sp. nov., isolated from rose rhizosphere soil.</title>
        <authorList>
            <person name="Chen L."/>
        </authorList>
    </citation>
    <scope>NUCLEOTIDE SEQUENCE [LARGE SCALE GENOMIC DNA]</scope>
    <source>
        <strain evidence="1 2">RS19</strain>
    </source>
</reference>
<keyword evidence="2" id="KW-1185">Reference proteome</keyword>
<dbReference type="OrthoDB" id="708275at2"/>
<sequence length="142" mass="15800">MKQFALFVIFLTLILGCKKDDPETIVTPIVGRWLLSEREQTENGEKTWITIPDSLGGGFTFREDGAVLYGNGYTICCHPKFLSINGQKVNAPARQKLNMDPICTFANCISSETWYIEVQGDELILTFEGGARTKYVRATGGI</sequence>
<organism evidence="1 2">
    <name type="scientific">Dyadobacter luteus</name>
    <dbReference type="NCBI Taxonomy" id="2259619"/>
    <lineage>
        <taxon>Bacteria</taxon>
        <taxon>Pseudomonadati</taxon>
        <taxon>Bacteroidota</taxon>
        <taxon>Cytophagia</taxon>
        <taxon>Cytophagales</taxon>
        <taxon>Spirosomataceae</taxon>
        <taxon>Dyadobacter</taxon>
    </lineage>
</organism>
<evidence type="ECO:0000313" key="2">
    <source>
        <dbReference type="Proteomes" id="UP000256373"/>
    </source>
</evidence>